<evidence type="ECO:0000259" key="1">
    <source>
        <dbReference type="Pfam" id="PF01037"/>
    </source>
</evidence>
<protein>
    <recommendedName>
        <fullName evidence="1">Transcription regulator AsnC/Lrp ligand binding domain-containing protein</fullName>
    </recommendedName>
</protein>
<dbReference type="PATRIC" id="fig|1410657.5.peg.2092"/>
<dbReference type="SUPFAM" id="SSF46785">
    <property type="entry name" value="Winged helix' DNA-binding domain"/>
    <property type="match status" value="1"/>
</dbReference>
<comment type="caution">
    <text evidence="2">The sequence shown here is derived from an EMBL/GenBank/DDBJ whole genome shotgun (WGS) entry which is preliminary data.</text>
</comment>
<dbReference type="GO" id="GO:0043565">
    <property type="term" value="F:sequence-specific DNA binding"/>
    <property type="evidence" value="ECO:0007669"/>
    <property type="project" value="TreeGrafter"/>
</dbReference>
<dbReference type="InterPro" id="IPR011008">
    <property type="entry name" value="Dimeric_a/b-barrel"/>
</dbReference>
<dbReference type="PANTHER" id="PTHR30154">
    <property type="entry name" value="LEUCINE-RESPONSIVE REGULATORY PROTEIN"/>
    <property type="match status" value="1"/>
</dbReference>
<feature type="domain" description="Transcription regulator AsnC/Lrp ligand binding" evidence="1">
    <location>
        <begin position="76"/>
        <end position="149"/>
    </location>
</feature>
<dbReference type="AlphaFoldDB" id="A0A0R2HFX6"/>
<name>A0A0R2HFX6_9FIRM</name>
<dbReference type="Gene3D" id="3.30.70.920">
    <property type="match status" value="1"/>
</dbReference>
<reference evidence="2 3" key="1">
    <citation type="journal article" date="2015" name="Genome Announc.">
        <title>Expanding the biotechnology potential of lactobacilli through comparative genomics of 213 strains and associated genera.</title>
        <authorList>
            <person name="Sun Z."/>
            <person name="Harris H.M."/>
            <person name="McCann A."/>
            <person name="Guo C."/>
            <person name="Argimon S."/>
            <person name="Zhang W."/>
            <person name="Yang X."/>
            <person name="Jeffery I.B."/>
            <person name="Cooney J.C."/>
            <person name="Kagawa T.F."/>
            <person name="Liu W."/>
            <person name="Song Y."/>
            <person name="Salvetti E."/>
            <person name="Wrobel A."/>
            <person name="Rasinkangas P."/>
            <person name="Parkhill J."/>
            <person name="Rea M.C."/>
            <person name="O'Sullivan O."/>
            <person name="Ritari J."/>
            <person name="Douillard F.P."/>
            <person name="Paul Ross R."/>
            <person name="Yang R."/>
            <person name="Briner A.E."/>
            <person name="Felis G.E."/>
            <person name="de Vos W.M."/>
            <person name="Barrangou R."/>
            <person name="Klaenhammer T.R."/>
            <person name="Caufield P.W."/>
            <person name="Cui Y."/>
            <person name="Zhang H."/>
            <person name="O'Toole P.W."/>
        </authorList>
    </citation>
    <scope>NUCLEOTIDE SEQUENCE [LARGE SCALE GENOMIC DNA]</scope>
    <source>
        <strain evidence="2 3">DSM 20405</strain>
    </source>
</reference>
<sequence>MIKIKRREYIMDDKLLLAVMQKNARIKLTDLAATLDESKEDVIDELTRLEKEKVICGYHTVVNWDKTNTDVVTALIEIKAEPEREYGYDRIASRIYKYPEVETMYLLAGRYDFALIIKGHTMQQVAHFVASKLAPISGVTETVTTFVLKNYKNSGLIMIEDEDGKNDRLVVTP</sequence>
<gene>
    <name evidence="2" type="ORF">IV49_GL002028</name>
</gene>
<dbReference type="EMBL" id="JQBL01000008">
    <property type="protein sequence ID" value="KRN50534.1"/>
    <property type="molecule type" value="Genomic_DNA"/>
</dbReference>
<dbReference type="SMART" id="SM00344">
    <property type="entry name" value="HTH_ASNC"/>
    <property type="match status" value="1"/>
</dbReference>
<dbReference type="InterPro" id="IPR036390">
    <property type="entry name" value="WH_DNA-bd_sf"/>
</dbReference>
<evidence type="ECO:0000313" key="3">
    <source>
        <dbReference type="Proteomes" id="UP000051841"/>
    </source>
</evidence>
<dbReference type="Pfam" id="PF01037">
    <property type="entry name" value="AsnC_trans_reg"/>
    <property type="match status" value="1"/>
</dbReference>
<dbReference type="PANTHER" id="PTHR30154:SF34">
    <property type="entry name" value="TRANSCRIPTIONAL REGULATOR AZLB"/>
    <property type="match status" value="1"/>
</dbReference>
<evidence type="ECO:0000313" key="2">
    <source>
        <dbReference type="EMBL" id="KRN50534.1"/>
    </source>
</evidence>
<dbReference type="GO" id="GO:0043200">
    <property type="term" value="P:response to amino acid"/>
    <property type="evidence" value="ECO:0007669"/>
    <property type="project" value="TreeGrafter"/>
</dbReference>
<keyword evidence="3" id="KW-1185">Reference proteome</keyword>
<organism evidence="2 3">
    <name type="scientific">Kandleria vitulina DSM 20405</name>
    <dbReference type="NCBI Taxonomy" id="1410657"/>
    <lineage>
        <taxon>Bacteria</taxon>
        <taxon>Bacillati</taxon>
        <taxon>Bacillota</taxon>
        <taxon>Erysipelotrichia</taxon>
        <taxon>Erysipelotrichales</taxon>
        <taxon>Coprobacillaceae</taxon>
        <taxon>Kandleria</taxon>
    </lineage>
</organism>
<dbReference type="InterPro" id="IPR036388">
    <property type="entry name" value="WH-like_DNA-bd_sf"/>
</dbReference>
<dbReference type="InterPro" id="IPR019888">
    <property type="entry name" value="Tscrpt_reg_AsnC-like"/>
</dbReference>
<dbReference type="Proteomes" id="UP000051841">
    <property type="component" value="Unassembled WGS sequence"/>
</dbReference>
<dbReference type="InterPro" id="IPR019887">
    <property type="entry name" value="Tscrpt_reg_AsnC/Lrp_C"/>
</dbReference>
<dbReference type="SUPFAM" id="SSF54909">
    <property type="entry name" value="Dimeric alpha+beta barrel"/>
    <property type="match status" value="1"/>
</dbReference>
<dbReference type="Gene3D" id="1.10.10.10">
    <property type="entry name" value="Winged helix-like DNA-binding domain superfamily/Winged helix DNA-binding domain"/>
    <property type="match status" value="1"/>
</dbReference>
<accession>A0A0R2HFX6</accession>
<dbReference type="GO" id="GO:0005829">
    <property type="term" value="C:cytosol"/>
    <property type="evidence" value="ECO:0007669"/>
    <property type="project" value="TreeGrafter"/>
</dbReference>
<proteinExistence type="predicted"/>